<feature type="transmembrane region" description="Helical" evidence="1">
    <location>
        <begin position="7"/>
        <end position="24"/>
    </location>
</feature>
<sequence length="190" mass="21414">MQITTTRIGIILMALTMVVGPWFSPPGFNWVRHTTSEQAGQLTAGAYLMRFGFVALGLGVFIDALEAVKRRQWANSLFSVFGLSMILVAVFSTRPIDLTLTYDLTDDWLHSFFATLMGFAFGFGVGWRMIYMRTPLDLTLSGLAALASIILPLLMWQMPDYAGVWQRLMFGISFVWFWLYLPPAPSVPNR</sequence>
<keyword evidence="1" id="KW-1133">Transmembrane helix</keyword>
<keyword evidence="1" id="KW-0812">Transmembrane</keyword>
<dbReference type="EMBL" id="CP021330">
    <property type="protein sequence ID" value="AVX02975.1"/>
    <property type="molecule type" value="Genomic_DNA"/>
</dbReference>
<dbReference type="Pfam" id="PF06197">
    <property type="entry name" value="DUF998"/>
    <property type="match status" value="1"/>
</dbReference>
<feature type="transmembrane region" description="Helical" evidence="1">
    <location>
        <begin position="108"/>
        <end position="126"/>
    </location>
</feature>
<protein>
    <recommendedName>
        <fullName evidence="4">DUF998 domain-containing protein</fullName>
    </recommendedName>
</protein>
<dbReference type="InterPro" id="IPR009339">
    <property type="entry name" value="DUF998"/>
</dbReference>
<evidence type="ECO:0000313" key="2">
    <source>
        <dbReference type="EMBL" id="AVX02975.1"/>
    </source>
</evidence>
<dbReference type="RefSeq" id="WP_162889097.1">
    <property type="nucleotide sequence ID" value="NZ_CP021330.1"/>
</dbReference>
<dbReference type="KEGG" id="mmyr:MXMO3_00429"/>
<keyword evidence="3" id="KW-1185">Reference proteome</keyword>
<organism evidence="2 3">
    <name type="scientific">Maritalea myrionectae</name>
    <dbReference type="NCBI Taxonomy" id="454601"/>
    <lineage>
        <taxon>Bacteria</taxon>
        <taxon>Pseudomonadati</taxon>
        <taxon>Pseudomonadota</taxon>
        <taxon>Alphaproteobacteria</taxon>
        <taxon>Hyphomicrobiales</taxon>
        <taxon>Devosiaceae</taxon>
        <taxon>Maritalea</taxon>
    </lineage>
</organism>
<accession>A0A2R4MAJ3</accession>
<feature type="transmembrane region" description="Helical" evidence="1">
    <location>
        <begin position="138"/>
        <end position="158"/>
    </location>
</feature>
<feature type="transmembrane region" description="Helical" evidence="1">
    <location>
        <begin position="44"/>
        <end position="65"/>
    </location>
</feature>
<feature type="transmembrane region" description="Helical" evidence="1">
    <location>
        <begin position="77"/>
        <end position="96"/>
    </location>
</feature>
<evidence type="ECO:0000313" key="3">
    <source>
        <dbReference type="Proteomes" id="UP000258927"/>
    </source>
</evidence>
<evidence type="ECO:0008006" key="4">
    <source>
        <dbReference type="Google" id="ProtNLM"/>
    </source>
</evidence>
<name>A0A2R4MAJ3_9HYPH</name>
<keyword evidence="1" id="KW-0472">Membrane</keyword>
<reference evidence="2 3" key="1">
    <citation type="submission" date="2017-05" db="EMBL/GenBank/DDBJ databases">
        <title>Genome Analysis of Maritalea myrionectae HL2708#5.</title>
        <authorList>
            <consortium name="Cotde Inc.-PKNU"/>
            <person name="Jang D."/>
            <person name="Oh H.-M."/>
        </authorList>
    </citation>
    <scope>NUCLEOTIDE SEQUENCE [LARGE SCALE GENOMIC DNA]</scope>
    <source>
        <strain evidence="2 3">HL2708#5</strain>
    </source>
</reference>
<dbReference type="Proteomes" id="UP000258927">
    <property type="component" value="Chromosome"/>
</dbReference>
<feature type="transmembrane region" description="Helical" evidence="1">
    <location>
        <begin position="164"/>
        <end position="181"/>
    </location>
</feature>
<evidence type="ECO:0000256" key="1">
    <source>
        <dbReference type="SAM" id="Phobius"/>
    </source>
</evidence>
<proteinExistence type="predicted"/>
<gene>
    <name evidence="2" type="ORF">MXMO3_00429</name>
</gene>
<dbReference type="AlphaFoldDB" id="A0A2R4MAJ3"/>